<name>A0A4R6U6C8_9BACI</name>
<dbReference type="NCBIfam" id="TIGR00619">
    <property type="entry name" value="sbcd"/>
    <property type="match status" value="1"/>
</dbReference>
<feature type="domain" description="Calcineurin-like phosphoesterase" evidence="9">
    <location>
        <begin position="1"/>
        <end position="105"/>
    </location>
</feature>
<feature type="domain" description="Nuclease SbcCD subunit D C-terminal" evidence="10">
    <location>
        <begin position="274"/>
        <end position="363"/>
    </location>
</feature>
<keyword evidence="12" id="KW-1185">Reference proteome</keyword>
<evidence type="ECO:0000259" key="9">
    <source>
        <dbReference type="Pfam" id="PF00149"/>
    </source>
</evidence>
<dbReference type="GO" id="GO:0006260">
    <property type="term" value="P:DNA replication"/>
    <property type="evidence" value="ECO:0007669"/>
    <property type="project" value="UniProtKB-KW"/>
</dbReference>
<reference evidence="11 12" key="1">
    <citation type="submission" date="2019-03" db="EMBL/GenBank/DDBJ databases">
        <title>Genomic Encyclopedia of Type Strains, Phase IV (KMG-IV): sequencing the most valuable type-strain genomes for metagenomic binning, comparative biology and taxonomic classification.</title>
        <authorList>
            <person name="Goeker M."/>
        </authorList>
    </citation>
    <scope>NUCLEOTIDE SEQUENCE [LARGE SCALE GENOMIC DNA]</scope>
    <source>
        <strain evidence="11 12">DSM 28697</strain>
    </source>
</reference>
<dbReference type="InterPro" id="IPR004843">
    <property type="entry name" value="Calcineurin-like_PHP"/>
</dbReference>
<accession>A0A4R6U6C8</accession>
<dbReference type="CDD" id="cd00840">
    <property type="entry name" value="MPP_Mre11_N"/>
    <property type="match status" value="1"/>
</dbReference>
<evidence type="ECO:0000256" key="2">
    <source>
        <dbReference type="ARBA" id="ARBA00011322"/>
    </source>
</evidence>
<comment type="function">
    <text evidence="8">SbcCD cleaves DNA hairpin structures. These structures can inhibit DNA replication and are intermediates in certain DNA recombination reactions. The complex acts as a 3'-&gt;5' double strand exonuclease that can open hairpins. It also has a 5' single-strand endonuclease activity.</text>
</comment>
<dbReference type="PANTHER" id="PTHR30337:SF0">
    <property type="entry name" value="NUCLEASE SBCCD SUBUNIT D"/>
    <property type="match status" value="1"/>
</dbReference>
<dbReference type="InterPro" id="IPR050535">
    <property type="entry name" value="DNA_Repair-Maintenance_Comp"/>
</dbReference>
<dbReference type="Pfam" id="PF12320">
    <property type="entry name" value="SbcD_C"/>
    <property type="match status" value="1"/>
</dbReference>
<keyword evidence="8" id="KW-0235">DNA replication</keyword>
<comment type="similarity">
    <text evidence="1 8">Belongs to the SbcD family.</text>
</comment>
<keyword evidence="8" id="KW-0255">Endonuclease</keyword>
<dbReference type="InterPro" id="IPR026843">
    <property type="entry name" value="SbcD_C"/>
</dbReference>
<evidence type="ECO:0000256" key="6">
    <source>
        <dbReference type="ARBA" id="ARBA00022839"/>
    </source>
</evidence>
<evidence type="ECO:0000259" key="10">
    <source>
        <dbReference type="Pfam" id="PF12320"/>
    </source>
</evidence>
<sequence>MRLLHTADWHLGKSLEGRDRFAEQESFLEELIQIAEDQKVDAIVMAGDVFDSVNPPAHAERLFYDYAQRMASSERPLFVIAGNHDHPERLSAAEVMAKSSNIHIWGAPVPEVRTVAVGRDRELLQLAVLPYPSESRLKASLTDELNEKDLQLAYDQKLGVLFDSLNDQFRSDCVRIATSHVFAIGGTAEGVERPIEVGGAYTIGSHQFPINAQYVALGHLHRAQTLKGNVPIRYAGSPLAYSFSESQHAKSVTIIEATPDKAATWEEVYVNSGRPLVRWEADEGLSQVFKWLDEGKDADAWIDLKLFTNEALSMETIHQLRKAHEGIVHIQPIFPEQQAAKQQANRASLPIDDMFHAFYRKQTGGAEVTEDVLALFLELVGETEEVNERETSLTGN</sequence>
<protein>
    <recommendedName>
        <fullName evidence="3 8">Nuclease SbcCD subunit D</fullName>
    </recommendedName>
</protein>
<comment type="caution">
    <text evidence="11">The sequence shown here is derived from an EMBL/GenBank/DDBJ whole genome shotgun (WGS) entry which is preliminary data.</text>
</comment>
<dbReference type="RefSeq" id="WP_133578964.1">
    <property type="nucleotide sequence ID" value="NZ_SNYJ01000002.1"/>
</dbReference>
<dbReference type="Pfam" id="PF00149">
    <property type="entry name" value="Metallophos"/>
    <property type="match status" value="1"/>
</dbReference>
<dbReference type="Gene3D" id="3.60.21.10">
    <property type="match status" value="1"/>
</dbReference>
<evidence type="ECO:0000256" key="7">
    <source>
        <dbReference type="ARBA" id="ARBA00023172"/>
    </source>
</evidence>
<evidence type="ECO:0000313" key="11">
    <source>
        <dbReference type="EMBL" id="TDQ42070.1"/>
    </source>
</evidence>
<keyword evidence="7 8" id="KW-0233">DNA recombination</keyword>
<dbReference type="InterPro" id="IPR029052">
    <property type="entry name" value="Metallo-depent_PP-like"/>
</dbReference>
<organism evidence="11 12">
    <name type="scientific">Aureibacillus halotolerans</name>
    <dbReference type="NCBI Taxonomy" id="1508390"/>
    <lineage>
        <taxon>Bacteria</taxon>
        <taxon>Bacillati</taxon>
        <taxon>Bacillota</taxon>
        <taxon>Bacilli</taxon>
        <taxon>Bacillales</taxon>
        <taxon>Bacillaceae</taxon>
        <taxon>Aureibacillus</taxon>
    </lineage>
</organism>
<evidence type="ECO:0000313" key="12">
    <source>
        <dbReference type="Proteomes" id="UP000295632"/>
    </source>
</evidence>
<evidence type="ECO:0000256" key="1">
    <source>
        <dbReference type="ARBA" id="ARBA00010555"/>
    </source>
</evidence>
<proteinExistence type="inferred from homology"/>
<evidence type="ECO:0000256" key="5">
    <source>
        <dbReference type="ARBA" id="ARBA00022801"/>
    </source>
</evidence>
<keyword evidence="6 8" id="KW-0269">Exonuclease</keyword>
<dbReference type="EMBL" id="SNYJ01000002">
    <property type="protein sequence ID" value="TDQ42070.1"/>
    <property type="molecule type" value="Genomic_DNA"/>
</dbReference>
<dbReference type="OrthoDB" id="9773856at2"/>
<dbReference type="AlphaFoldDB" id="A0A4R6U6C8"/>
<gene>
    <name evidence="8" type="primary">sbcD</name>
    <name evidence="11" type="ORF">EV213_10299</name>
</gene>
<dbReference type="GO" id="GO:0006310">
    <property type="term" value="P:DNA recombination"/>
    <property type="evidence" value="ECO:0007669"/>
    <property type="project" value="UniProtKB-KW"/>
</dbReference>
<dbReference type="Proteomes" id="UP000295632">
    <property type="component" value="Unassembled WGS sequence"/>
</dbReference>
<evidence type="ECO:0000256" key="8">
    <source>
        <dbReference type="RuleBase" id="RU363069"/>
    </source>
</evidence>
<dbReference type="SUPFAM" id="SSF56300">
    <property type="entry name" value="Metallo-dependent phosphatases"/>
    <property type="match status" value="1"/>
</dbReference>
<comment type="subunit">
    <text evidence="2 8">Heterodimer of SbcC and SbcD.</text>
</comment>
<evidence type="ECO:0000256" key="3">
    <source>
        <dbReference type="ARBA" id="ARBA00013365"/>
    </source>
</evidence>
<dbReference type="InterPro" id="IPR004593">
    <property type="entry name" value="SbcD"/>
</dbReference>
<dbReference type="InterPro" id="IPR041796">
    <property type="entry name" value="Mre11_N"/>
</dbReference>
<dbReference type="GO" id="GO:0004519">
    <property type="term" value="F:endonuclease activity"/>
    <property type="evidence" value="ECO:0007669"/>
    <property type="project" value="UniProtKB-KW"/>
</dbReference>
<dbReference type="GO" id="GO:0008408">
    <property type="term" value="F:3'-5' exonuclease activity"/>
    <property type="evidence" value="ECO:0007669"/>
    <property type="project" value="InterPro"/>
</dbReference>
<keyword evidence="5 8" id="KW-0378">Hydrolase</keyword>
<keyword evidence="4 8" id="KW-0540">Nuclease</keyword>
<evidence type="ECO:0000256" key="4">
    <source>
        <dbReference type="ARBA" id="ARBA00022722"/>
    </source>
</evidence>
<dbReference type="PANTHER" id="PTHR30337">
    <property type="entry name" value="COMPONENT OF ATP-DEPENDENT DSDNA EXONUCLEASE"/>
    <property type="match status" value="1"/>
</dbReference>